<keyword evidence="3" id="KW-1185">Reference proteome</keyword>
<organism evidence="2 3">
    <name type="scientific">Pedobacter puniceum</name>
    <dbReference type="NCBI Taxonomy" id="2666136"/>
    <lineage>
        <taxon>Bacteria</taxon>
        <taxon>Pseudomonadati</taxon>
        <taxon>Bacteroidota</taxon>
        <taxon>Sphingobacteriia</taxon>
        <taxon>Sphingobacteriales</taxon>
        <taxon>Sphingobacteriaceae</taxon>
        <taxon>Pedobacter</taxon>
    </lineage>
</organism>
<sequence length="114" mass="12722">MICDKCYSRLESKPLISKLQLELYQEFNLIFIIVANYHVTQKKGQDGWNVQKEGGKKASAIVSTQKQAEQLAKQFSSKNGGGEVRIHRPNGGPIRDSDTVKPGNDPKSITDTKF</sequence>
<name>A0A7K0FMS4_9SPHI</name>
<dbReference type="InterPro" id="IPR018691">
    <property type="entry name" value="DUF2188"/>
</dbReference>
<dbReference type="Pfam" id="PF09954">
    <property type="entry name" value="DUF2188"/>
    <property type="match status" value="1"/>
</dbReference>
<proteinExistence type="predicted"/>
<protein>
    <submittedName>
        <fullName evidence="2">DUF2188 domain-containing protein</fullName>
    </submittedName>
</protein>
<reference evidence="2 3" key="1">
    <citation type="submission" date="2019-11" db="EMBL/GenBank/DDBJ databases">
        <authorList>
            <person name="Cheng Q."/>
            <person name="Yang Z."/>
        </authorList>
    </citation>
    <scope>NUCLEOTIDE SEQUENCE [LARGE SCALE GENOMIC DNA]</scope>
    <source>
        <strain evidence="2 3">HX-22-1</strain>
    </source>
</reference>
<gene>
    <name evidence="2" type="ORF">GJJ64_06015</name>
</gene>
<accession>A0A7K0FMS4</accession>
<feature type="region of interest" description="Disordered" evidence="1">
    <location>
        <begin position="72"/>
        <end position="114"/>
    </location>
</feature>
<evidence type="ECO:0000256" key="1">
    <source>
        <dbReference type="SAM" id="MobiDB-lite"/>
    </source>
</evidence>
<dbReference type="Proteomes" id="UP000462931">
    <property type="component" value="Unassembled WGS sequence"/>
</dbReference>
<evidence type="ECO:0000313" key="2">
    <source>
        <dbReference type="EMBL" id="MRX46735.1"/>
    </source>
</evidence>
<dbReference type="EMBL" id="WKJI01000001">
    <property type="protein sequence ID" value="MRX46735.1"/>
    <property type="molecule type" value="Genomic_DNA"/>
</dbReference>
<dbReference type="AlphaFoldDB" id="A0A7K0FMS4"/>
<comment type="caution">
    <text evidence="2">The sequence shown here is derived from an EMBL/GenBank/DDBJ whole genome shotgun (WGS) entry which is preliminary data.</text>
</comment>
<evidence type="ECO:0000313" key="3">
    <source>
        <dbReference type="Proteomes" id="UP000462931"/>
    </source>
</evidence>